<reference evidence="2" key="1">
    <citation type="submission" date="2016-10" db="EMBL/GenBank/DDBJ databases">
        <authorList>
            <person name="Varghese N."/>
            <person name="Submissions S."/>
        </authorList>
    </citation>
    <scope>NUCLEOTIDE SEQUENCE [LARGE SCALE GENOMIC DNA]</scope>
    <source>
        <strain evidence="2">DSM 27981</strain>
    </source>
</reference>
<name>A0A1I2AMJ1_9BURK</name>
<sequence length="151" mass="16092">MRHATDDEALHLGLALARAHARQQQRLEEHLGLWHGLALSDFLLLRVLAQSPEGRLATLPLAHALSVSPSALVRQLLPLEKTGLLIREAGTVRLRPVGRQLHGEAAQTVGAACAGAWRGVSMTEDIASALRSQLDAVACNAAGPAPRAWQS</sequence>
<dbReference type="InterPro" id="IPR036388">
    <property type="entry name" value="WH-like_DNA-bd_sf"/>
</dbReference>
<organism evidence="1 2">
    <name type="scientific">Paracidovorax wautersii</name>
    <dbReference type="NCBI Taxonomy" id="1177982"/>
    <lineage>
        <taxon>Bacteria</taxon>
        <taxon>Pseudomonadati</taxon>
        <taxon>Pseudomonadota</taxon>
        <taxon>Betaproteobacteria</taxon>
        <taxon>Burkholderiales</taxon>
        <taxon>Comamonadaceae</taxon>
        <taxon>Paracidovorax</taxon>
    </lineage>
</organism>
<dbReference type="OrthoDB" id="5295456at2"/>
<evidence type="ECO:0008006" key="3">
    <source>
        <dbReference type="Google" id="ProtNLM"/>
    </source>
</evidence>
<dbReference type="Proteomes" id="UP000199119">
    <property type="component" value="Unassembled WGS sequence"/>
</dbReference>
<gene>
    <name evidence="1" type="ORF">SAMN04489711_10261</name>
</gene>
<dbReference type="InterPro" id="IPR036390">
    <property type="entry name" value="WH_DNA-bd_sf"/>
</dbReference>
<dbReference type="RefSeq" id="WP_092937432.1">
    <property type="nucleotide sequence ID" value="NZ_FONX01000002.1"/>
</dbReference>
<evidence type="ECO:0000313" key="2">
    <source>
        <dbReference type="Proteomes" id="UP000199119"/>
    </source>
</evidence>
<protein>
    <recommendedName>
        <fullName evidence="3">DNA-binding transcriptional regulator, MarR family</fullName>
    </recommendedName>
</protein>
<proteinExistence type="predicted"/>
<dbReference type="EMBL" id="FONX01000002">
    <property type="protein sequence ID" value="SFE44080.1"/>
    <property type="molecule type" value="Genomic_DNA"/>
</dbReference>
<evidence type="ECO:0000313" key="1">
    <source>
        <dbReference type="EMBL" id="SFE44080.1"/>
    </source>
</evidence>
<dbReference type="STRING" id="1177982.SAMN04489711_10261"/>
<keyword evidence="2" id="KW-1185">Reference proteome</keyword>
<dbReference type="SUPFAM" id="SSF46785">
    <property type="entry name" value="Winged helix' DNA-binding domain"/>
    <property type="match status" value="1"/>
</dbReference>
<dbReference type="Gene3D" id="1.10.10.10">
    <property type="entry name" value="Winged helix-like DNA-binding domain superfamily/Winged helix DNA-binding domain"/>
    <property type="match status" value="1"/>
</dbReference>
<dbReference type="AlphaFoldDB" id="A0A1I2AMJ1"/>
<accession>A0A1I2AMJ1</accession>